<protein>
    <recommendedName>
        <fullName evidence="6 14">tRNA (guanine-N(1)-)-methyltransferase</fullName>
        <ecNumber evidence="5 14">2.1.1.228</ecNumber>
    </recommendedName>
</protein>
<organism evidence="16 17">
    <name type="scientific">Candidatus Dojkabacteria bacterium</name>
    <dbReference type="NCBI Taxonomy" id="2099670"/>
    <lineage>
        <taxon>Bacteria</taxon>
        <taxon>Candidatus Dojkabacteria</taxon>
    </lineage>
</organism>
<dbReference type="NCBIfam" id="NF000648">
    <property type="entry name" value="PRK00026.1"/>
    <property type="match status" value="1"/>
</dbReference>
<dbReference type="InterPro" id="IPR016009">
    <property type="entry name" value="tRNA_MeTrfase_TRMD/TRM10"/>
</dbReference>
<comment type="caution">
    <text evidence="16">The sequence shown here is derived from an EMBL/GenBank/DDBJ whole genome shotgun (WGS) entry which is preliminary data.</text>
</comment>
<dbReference type="EMBL" id="JAGQLK010000083">
    <property type="protein sequence ID" value="MCA9383525.1"/>
    <property type="molecule type" value="Genomic_DNA"/>
</dbReference>
<keyword evidence="9 14" id="KW-0808">Transferase</keyword>
<evidence type="ECO:0000256" key="2">
    <source>
        <dbReference type="ARBA" id="ARBA00004496"/>
    </source>
</evidence>
<dbReference type="NCBIfam" id="TIGR00088">
    <property type="entry name" value="trmD"/>
    <property type="match status" value="1"/>
</dbReference>
<evidence type="ECO:0000313" key="17">
    <source>
        <dbReference type="Proteomes" id="UP000783287"/>
    </source>
</evidence>
<feature type="binding site" evidence="13">
    <location>
        <position position="114"/>
    </location>
    <ligand>
        <name>S-adenosyl-L-methionine</name>
        <dbReference type="ChEBI" id="CHEBI:59789"/>
    </ligand>
</feature>
<reference evidence="16" key="1">
    <citation type="submission" date="2020-04" db="EMBL/GenBank/DDBJ databases">
        <authorList>
            <person name="Zhang T."/>
        </authorList>
    </citation>
    <scope>NUCLEOTIDE SEQUENCE</scope>
    <source>
        <strain evidence="16">HKST-UBA14</strain>
    </source>
</reference>
<dbReference type="AlphaFoldDB" id="A0A955L608"/>
<comment type="function">
    <text evidence="1 14">Specifically methylates guanosine-37 in various tRNAs.</text>
</comment>
<dbReference type="Pfam" id="PF01746">
    <property type="entry name" value="tRNA_m1G_MT"/>
    <property type="match status" value="1"/>
</dbReference>
<gene>
    <name evidence="16" type="primary">trmD</name>
    <name evidence="16" type="ORF">KC909_04110</name>
</gene>
<evidence type="ECO:0000256" key="1">
    <source>
        <dbReference type="ARBA" id="ARBA00002634"/>
    </source>
</evidence>
<evidence type="ECO:0000256" key="8">
    <source>
        <dbReference type="ARBA" id="ARBA00022603"/>
    </source>
</evidence>
<dbReference type="Proteomes" id="UP000783287">
    <property type="component" value="Unassembled WGS sequence"/>
</dbReference>
<dbReference type="FunFam" id="3.40.1280.10:FF:000001">
    <property type="entry name" value="tRNA (guanine-N(1)-)-methyltransferase"/>
    <property type="match status" value="1"/>
</dbReference>
<evidence type="ECO:0000256" key="13">
    <source>
        <dbReference type="PIRSR" id="PIRSR000386-1"/>
    </source>
</evidence>
<dbReference type="InterPro" id="IPR029026">
    <property type="entry name" value="tRNA_m1G_MTases_N"/>
</dbReference>
<dbReference type="Gene3D" id="1.10.1270.20">
    <property type="entry name" value="tRNA(m1g37)methyltransferase, domain 2"/>
    <property type="match status" value="1"/>
</dbReference>
<sequence>MSIHFITIFPDMFSSPFNESIIKRAQEAGLVEINVHDLRKWTEDDRSTVDDKPFGGGAGMVMMIEPFYRAVKEITSELEGKKYEIIVTSAKGENFTQNKAKSYSQLDALIILCGHYEGIDERVTQNIATQEISIGNYVLTGGELPAMVIADATLRLIPGVLGNEESLHEESFHDTDNKEYPQFTRPAEFVTDEGDIWKVPDILLSGNHQNIDTWRKD</sequence>
<keyword evidence="11 14" id="KW-0819">tRNA processing</keyword>
<dbReference type="PIRSF" id="PIRSF000386">
    <property type="entry name" value="tRNA_mtase"/>
    <property type="match status" value="1"/>
</dbReference>
<comment type="similarity">
    <text evidence="3 14">Belongs to the RNA methyltransferase TrmD family.</text>
</comment>
<dbReference type="PANTHER" id="PTHR46417:SF1">
    <property type="entry name" value="TRNA (GUANINE-N(1)-)-METHYLTRANSFERASE"/>
    <property type="match status" value="1"/>
</dbReference>
<keyword evidence="10 13" id="KW-0949">S-adenosyl-L-methionine</keyword>
<proteinExistence type="inferred from homology"/>
<dbReference type="SUPFAM" id="SSF75217">
    <property type="entry name" value="alpha/beta knot"/>
    <property type="match status" value="1"/>
</dbReference>
<accession>A0A955L608</accession>
<dbReference type="InterPro" id="IPR023148">
    <property type="entry name" value="tRNA_m1G_MeTrfase_C_sf"/>
</dbReference>
<dbReference type="InterPro" id="IPR002649">
    <property type="entry name" value="tRNA_m1G_MeTrfase_TrmD"/>
</dbReference>
<evidence type="ECO:0000256" key="5">
    <source>
        <dbReference type="ARBA" id="ARBA00012807"/>
    </source>
</evidence>
<evidence type="ECO:0000256" key="10">
    <source>
        <dbReference type="ARBA" id="ARBA00022691"/>
    </source>
</evidence>
<dbReference type="InterPro" id="IPR029028">
    <property type="entry name" value="Alpha/beta_knot_MTases"/>
</dbReference>
<evidence type="ECO:0000259" key="15">
    <source>
        <dbReference type="Pfam" id="PF01746"/>
    </source>
</evidence>
<dbReference type="GO" id="GO:0005829">
    <property type="term" value="C:cytosol"/>
    <property type="evidence" value="ECO:0007669"/>
    <property type="project" value="TreeGrafter"/>
</dbReference>
<comment type="subunit">
    <text evidence="4 14">Homodimer.</text>
</comment>
<comment type="subcellular location">
    <subcellularLocation>
        <location evidence="2 14">Cytoplasm</location>
    </subcellularLocation>
</comment>
<evidence type="ECO:0000313" key="16">
    <source>
        <dbReference type="EMBL" id="MCA9383525.1"/>
    </source>
</evidence>
<dbReference type="PANTHER" id="PTHR46417">
    <property type="entry name" value="TRNA (GUANINE-N(1)-)-METHYLTRANSFERASE"/>
    <property type="match status" value="1"/>
</dbReference>
<evidence type="ECO:0000256" key="11">
    <source>
        <dbReference type="ARBA" id="ARBA00022694"/>
    </source>
</evidence>
<feature type="non-terminal residue" evidence="16">
    <location>
        <position position="217"/>
    </location>
</feature>
<name>A0A955L608_9BACT</name>
<keyword evidence="8 14" id="KW-0489">Methyltransferase</keyword>
<evidence type="ECO:0000256" key="9">
    <source>
        <dbReference type="ARBA" id="ARBA00022679"/>
    </source>
</evidence>
<evidence type="ECO:0000256" key="4">
    <source>
        <dbReference type="ARBA" id="ARBA00011738"/>
    </source>
</evidence>
<dbReference type="GO" id="GO:0002939">
    <property type="term" value="P:tRNA N1-guanine methylation"/>
    <property type="evidence" value="ECO:0007669"/>
    <property type="project" value="TreeGrafter"/>
</dbReference>
<dbReference type="EC" id="2.1.1.228" evidence="5 14"/>
<comment type="catalytic activity">
    <reaction evidence="12 14">
        <text>guanosine(37) in tRNA + S-adenosyl-L-methionine = N(1)-methylguanosine(37) in tRNA + S-adenosyl-L-homocysteine + H(+)</text>
        <dbReference type="Rhea" id="RHEA:36899"/>
        <dbReference type="Rhea" id="RHEA-COMP:10145"/>
        <dbReference type="Rhea" id="RHEA-COMP:10147"/>
        <dbReference type="ChEBI" id="CHEBI:15378"/>
        <dbReference type="ChEBI" id="CHEBI:57856"/>
        <dbReference type="ChEBI" id="CHEBI:59789"/>
        <dbReference type="ChEBI" id="CHEBI:73542"/>
        <dbReference type="ChEBI" id="CHEBI:74269"/>
        <dbReference type="EC" id="2.1.1.228"/>
    </reaction>
</comment>
<evidence type="ECO:0000256" key="14">
    <source>
        <dbReference type="RuleBase" id="RU003464"/>
    </source>
</evidence>
<dbReference type="GO" id="GO:0052906">
    <property type="term" value="F:tRNA (guanine(37)-N1)-methyltransferase activity"/>
    <property type="evidence" value="ECO:0007669"/>
    <property type="project" value="UniProtKB-EC"/>
</dbReference>
<feature type="domain" description="tRNA methyltransferase TRMD/TRM10-type" evidence="15">
    <location>
        <begin position="1"/>
        <end position="217"/>
    </location>
</feature>
<evidence type="ECO:0000256" key="3">
    <source>
        <dbReference type="ARBA" id="ARBA00007630"/>
    </source>
</evidence>
<dbReference type="HAMAP" id="MF_00605">
    <property type="entry name" value="TrmD"/>
    <property type="match status" value="1"/>
</dbReference>
<feature type="binding site" evidence="13">
    <location>
        <begin position="134"/>
        <end position="139"/>
    </location>
    <ligand>
        <name>S-adenosyl-L-methionine</name>
        <dbReference type="ChEBI" id="CHEBI:59789"/>
    </ligand>
</feature>
<evidence type="ECO:0000256" key="12">
    <source>
        <dbReference type="ARBA" id="ARBA00047783"/>
    </source>
</evidence>
<evidence type="ECO:0000256" key="6">
    <source>
        <dbReference type="ARBA" id="ARBA00014679"/>
    </source>
</evidence>
<keyword evidence="7 14" id="KW-0963">Cytoplasm</keyword>
<reference evidence="16" key="2">
    <citation type="journal article" date="2021" name="Microbiome">
        <title>Successional dynamics and alternative stable states in a saline activated sludge microbial community over 9 years.</title>
        <authorList>
            <person name="Wang Y."/>
            <person name="Ye J."/>
            <person name="Ju F."/>
            <person name="Liu L."/>
            <person name="Boyd J.A."/>
            <person name="Deng Y."/>
            <person name="Parks D.H."/>
            <person name="Jiang X."/>
            <person name="Yin X."/>
            <person name="Woodcroft B.J."/>
            <person name="Tyson G.W."/>
            <person name="Hugenholtz P."/>
            <person name="Polz M.F."/>
            <person name="Zhang T."/>
        </authorList>
    </citation>
    <scope>NUCLEOTIDE SEQUENCE</scope>
    <source>
        <strain evidence="16">HKST-UBA14</strain>
    </source>
</reference>
<evidence type="ECO:0000256" key="7">
    <source>
        <dbReference type="ARBA" id="ARBA00022490"/>
    </source>
</evidence>
<dbReference type="CDD" id="cd18080">
    <property type="entry name" value="TrmD-like"/>
    <property type="match status" value="1"/>
</dbReference>
<dbReference type="Gene3D" id="3.40.1280.10">
    <property type="match status" value="1"/>
</dbReference>